<protein>
    <submittedName>
        <fullName evidence="1">Nucelotide kinase</fullName>
    </submittedName>
</protein>
<proteinExistence type="predicted"/>
<sequence>MSDSVAHPDHYTQWPVEAIDLTERETFLIGNILKYAIRAGVKSGSTYGEDMAKACWYARRHVDNIASQESRQFGLDSLQTHFADAVAYLTSRQEDTAEMRAHLQDQLAAIYDQTEKGACEAWDAT</sequence>
<keyword evidence="1" id="KW-0418">Kinase</keyword>
<dbReference type="EMBL" id="BK016153">
    <property type="protein sequence ID" value="DAF98670.1"/>
    <property type="molecule type" value="Genomic_DNA"/>
</dbReference>
<keyword evidence="1" id="KW-0808">Transferase</keyword>
<name>A0A8S5UWD3_9CAUD</name>
<dbReference type="GO" id="GO:0016301">
    <property type="term" value="F:kinase activity"/>
    <property type="evidence" value="ECO:0007669"/>
    <property type="project" value="UniProtKB-KW"/>
</dbReference>
<evidence type="ECO:0000313" key="1">
    <source>
        <dbReference type="EMBL" id="DAF98670.1"/>
    </source>
</evidence>
<reference evidence="1" key="1">
    <citation type="journal article" date="2021" name="Proc. Natl. Acad. Sci. U.S.A.">
        <title>A Catalog of Tens of Thousands of Viruses from Human Metagenomes Reveals Hidden Associations with Chronic Diseases.</title>
        <authorList>
            <person name="Tisza M.J."/>
            <person name="Buck C.B."/>
        </authorList>
    </citation>
    <scope>NUCLEOTIDE SEQUENCE</scope>
    <source>
        <strain evidence="1">CtgaU3</strain>
    </source>
</reference>
<organism evidence="1">
    <name type="scientific">Siphoviridae sp. ctgaU3</name>
    <dbReference type="NCBI Taxonomy" id="2825609"/>
    <lineage>
        <taxon>Viruses</taxon>
        <taxon>Duplodnaviria</taxon>
        <taxon>Heunggongvirae</taxon>
        <taxon>Uroviricota</taxon>
        <taxon>Caudoviricetes</taxon>
    </lineage>
</organism>
<dbReference type="Pfam" id="PF11753">
    <property type="entry name" value="DUF3310"/>
    <property type="match status" value="1"/>
</dbReference>
<accession>A0A8S5UWD3</accession>
<dbReference type="InterPro" id="IPR021739">
    <property type="entry name" value="SaV-like"/>
</dbReference>